<dbReference type="GO" id="GO:0016020">
    <property type="term" value="C:membrane"/>
    <property type="evidence" value="ECO:0007669"/>
    <property type="project" value="UniProtKB-SubCell"/>
</dbReference>
<dbReference type="InterPro" id="IPR000537">
    <property type="entry name" value="UbiA_prenyltransferase"/>
</dbReference>
<accession>F0YK88</accession>
<keyword evidence="6 8" id="KW-0472">Membrane</keyword>
<keyword evidence="11" id="KW-1185">Reference proteome</keyword>
<dbReference type="Proteomes" id="UP000002729">
    <property type="component" value="Unassembled WGS sequence"/>
</dbReference>
<keyword evidence="5 8" id="KW-1133">Transmembrane helix</keyword>
<evidence type="ECO:0000256" key="6">
    <source>
        <dbReference type="ARBA" id="ARBA00023136"/>
    </source>
</evidence>
<evidence type="ECO:0000256" key="9">
    <source>
        <dbReference type="SAM" id="SignalP"/>
    </source>
</evidence>
<dbReference type="GO" id="GO:0016765">
    <property type="term" value="F:transferase activity, transferring alkyl or aryl (other than methyl) groups"/>
    <property type="evidence" value="ECO:0007669"/>
    <property type="project" value="InterPro"/>
</dbReference>
<dbReference type="OrthoDB" id="1502398at2759"/>
<evidence type="ECO:0000256" key="4">
    <source>
        <dbReference type="ARBA" id="ARBA00022692"/>
    </source>
</evidence>
<dbReference type="PANTHER" id="PTHR43009">
    <property type="entry name" value="HOMOGENTISATE SOLANESYLTRANSFERASE, CHLOROPLASTIC"/>
    <property type="match status" value="1"/>
</dbReference>
<protein>
    <submittedName>
        <fullName evidence="10">Uncharacterized protein</fullName>
    </submittedName>
</protein>
<feature type="compositionally biased region" description="Low complexity" evidence="7">
    <location>
        <begin position="25"/>
        <end position="38"/>
    </location>
</feature>
<evidence type="ECO:0000256" key="8">
    <source>
        <dbReference type="SAM" id="Phobius"/>
    </source>
</evidence>
<comment type="subcellular location">
    <subcellularLocation>
        <location evidence="1">Membrane</location>
        <topology evidence="1">Multi-pass membrane protein</topology>
    </subcellularLocation>
</comment>
<feature type="transmembrane region" description="Helical" evidence="8">
    <location>
        <begin position="291"/>
        <end position="313"/>
    </location>
</feature>
<gene>
    <name evidence="10" type="ORF">AURANDRAFT_67156</name>
</gene>
<feature type="transmembrane region" description="Helical" evidence="8">
    <location>
        <begin position="245"/>
        <end position="262"/>
    </location>
</feature>
<evidence type="ECO:0000256" key="7">
    <source>
        <dbReference type="SAM" id="MobiDB-lite"/>
    </source>
</evidence>
<keyword evidence="3" id="KW-0808">Transferase</keyword>
<sequence length="374" mass="37386">MRVAVVVALGAAAVGALRMPPARRGALGAPRRSARGAAVGDPSGAGGVASAQLLLARVARPARVGWRFTRPHTFVGTALSVPALHALAAPSAAAALTPAFAASVCAALGPALLVNVFITGLNQLCDVDIDRVNKPHLPVASGELAMRDGAAIAAAALAGAALLGCDARLGSEPLRRVLLGSALLGFAYSAPPLRLKRSPERRSPALAAACIVAVRAVLVNTCFYAHAAARAFPEGAARAAADARLGLVVAFFGAFSVAIALMKDVPDVAGDARYGVRTLSRALGRQRVFDGAAAVLVATLAAAAAGLAAAAAAAETAARAATRAGLAAVLAAAAADAAARARAVDAEAGGAVAAFYMHLWKCFFLCYALLPFAR</sequence>
<dbReference type="AlphaFoldDB" id="F0YK88"/>
<evidence type="ECO:0000256" key="3">
    <source>
        <dbReference type="ARBA" id="ARBA00022679"/>
    </source>
</evidence>
<evidence type="ECO:0000313" key="10">
    <source>
        <dbReference type="EMBL" id="EGB04496.1"/>
    </source>
</evidence>
<dbReference type="InParanoid" id="F0YK88"/>
<reference evidence="10 11" key="1">
    <citation type="journal article" date="2011" name="Proc. Natl. Acad. Sci. U.S.A.">
        <title>Niche of harmful alga Aureococcus anophagefferens revealed through ecogenomics.</title>
        <authorList>
            <person name="Gobler C.J."/>
            <person name="Berry D.L."/>
            <person name="Dyhrman S.T."/>
            <person name="Wilhelm S.W."/>
            <person name="Salamov A."/>
            <person name="Lobanov A.V."/>
            <person name="Zhang Y."/>
            <person name="Collier J.L."/>
            <person name="Wurch L.L."/>
            <person name="Kustka A.B."/>
            <person name="Dill B.D."/>
            <person name="Shah M."/>
            <person name="VerBerkmoes N.C."/>
            <person name="Kuo A."/>
            <person name="Terry A."/>
            <person name="Pangilinan J."/>
            <person name="Lindquist E.A."/>
            <person name="Lucas S."/>
            <person name="Paulsen I.T."/>
            <person name="Hattenrath-Lehmann T.K."/>
            <person name="Talmage S.C."/>
            <person name="Walker E.A."/>
            <person name="Koch F."/>
            <person name="Burson A.M."/>
            <person name="Marcoval M.A."/>
            <person name="Tang Y.Z."/>
            <person name="Lecleir G.R."/>
            <person name="Coyne K.J."/>
            <person name="Berg G.M."/>
            <person name="Bertrand E.M."/>
            <person name="Saito M.A."/>
            <person name="Gladyshev V.N."/>
            <person name="Grigoriev I.V."/>
        </authorList>
    </citation>
    <scope>NUCLEOTIDE SEQUENCE [LARGE SCALE GENOMIC DNA]</scope>
    <source>
        <strain evidence="11">CCMP 1984</strain>
    </source>
</reference>
<comment type="similarity">
    <text evidence="2">Belongs to the UbiA prenyltransferase family.</text>
</comment>
<feature type="transmembrane region" description="Helical" evidence="8">
    <location>
        <begin position="351"/>
        <end position="370"/>
    </location>
</feature>
<dbReference type="EMBL" id="GL833151">
    <property type="protein sequence ID" value="EGB04496.1"/>
    <property type="molecule type" value="Genomic_DNA"/>
</dbReference>
<dbReference type="GeneID" id="20226100"/>
<dbReference type="Pfam" id="PF01040">
    <property type="entry name" value="UbiA"/>
    <property type="match status" value="1"/>
</dbReference>
<keyword evidence="9" id="KW-0732">Signal</keyword>
<dbReference type="eggNOG" id="ENOG502R0I3">
    <property type="taxonomic scope" value="Eukaryota"/>
</dbReference>
<organism evidence="11">
    <name type="scientific">Aureococcus anophagefferens</name>
    <name type="common">Harmful bloom alga</name>
    <dbReference type="NCBI Taxonomy" id="44056"/>
    <lineage>
        <taxon>Eukaryota</taxon>
        <taxon>Sar</taxon>
        <taxon>Stramenopiles</taxon>
        <taxon>Ochrophyta</taxon>
        <taxon>Pelagophyceae</taxon>
        <taxon>Pelagomonadales</taxon>
        <taxon>Pelagomonadaceae</taxon>
        <taxon>Aureococcus</taxon>
    </lineage>
</organism>
<evidence type="ECO:0000256" key="1">
    <source>
        <dbReference type="ARBA" id="ARBA00004141"/>
    </source>
</evidence>
<dbReference type="KEGG" id="aaf:AURANDRAFT_67156"/>
<evidence type="ECO:0000313" key="11">
    <source>
        <dbReference type="Proteomes" id="UP000002729"/>
    </source>
</evidence>
<evidence type="ECO:0000256" key="2">
    <source>
        <dbReference type="ARBA" id="ARBA00005985"/>
    </source>
</evidence>
<dbReference type="PANTHER" id="PTHR43009:SF7">
    <property type="entry name" value="HOMOGENTISATE GERANYLGERANYLTRANSFERASE, CHLOROPLASTIC"/>
    <property type="match status" value="1"/>
</dbReference>
<dbReference type="RefSeq" id="XP_009040883.1">
    <property type="nucleotide sequence ID" value="XM_009042635.1"/>
</dbReference>
<feature type="region of interest" description="Disordered" evidence="7">
    <location>
        <begin position="25"/>
        <end position="45"/>
    </location>
</feature>
<proteinExistence type="inferred from homology"/>
<feature type="chain" id="PRO_5003264686" evidence="9">
    <location>
        <begin position="17"/>
        <end position="374"/>
    </location>
</feature>
<name>F0YK88_AURAN</name>
<feature type="signal peptide" evidence="9">
    <location>
        <begin position="1"/>
        <end position="16"/>
    </location>
</feature>
<dbReference type="OMA" id="FYQFIWK"/>
<evidence type="ECO:0000256" key="5">
    <source>
        <dbReference type="ARBA" id="ARBA00022989"/>
    </source>
</evidence>
<keyword evidence="4 8" id="KW-0812">Transmembrane</keyword>